<reference evidence="3" key="1">
    <citation type="submission" date="2017-02" db="UniProtKB">
        <authorList>
            <consortium name="WormBaseParasite"/>
        </authorList>
    </citation>
    <scope>IDENTIFICATION</scope>
</reference>
<name>A0A0N5BWV7_STREA</name>
<feature type="transmembrane region" description="Helical" evidence="1">
    <location>
        <begin position="33"/>
        <end position="56"/>
    </location>
</feature>
<evidence type="ECO:0000313" key="3">
    <source>
        <dbReference type="WBParaSite" id="SPAL_0001029600.1"/>
    </source>
</evidence>
<evidence type="ECO:0000256" key="1">
    <source>
        <dbReference type="SAM" id="Phobius"/>
    </source>
</evidence>
<keyword evidence="2" id="KW-1185">Reference proteome</keyword>
<keyword evidence="1" id="KW-0812">Transmembrane</keyword>
<organism evidence="2 3">
    <name type="scientific">Strongyloides papillosus</name>
    <name type="common">Intestinal threadworm</name>
    <dbReference type="NCBI Taxonomy" id="174720"/>
    <lineage>
        <taxon>Eukaryota</taxon>
        <taxon>Metazoa</taxon>
        <taxon>Ecdysozoa</taxon>
        <taxon>Nematoda</taxon>
        <taxon>Chromadorea</taxon>
        <taxon>Rhabditida</taxon>
        <taxon>Tylenchina</taxon>
        <taxon>Panagrolaimomorpha</taxon>
        <taxon>Strongyloidoidea</taxon>
        <taxon>Strongyloididae</taxon>
        <taxon>Strongyloides</taxon>
    </lineage>
</organism>
<sequence>MPVERSQYYWYFPYKDILNFDDGIIHKQLSVNVWRIIITTFLELLILVVIMTICLCHNKKKYTKINESKKRKISNSYEKLNTLCNCNFGNFNNNHHICCEQPIEKQLYFQNSEIVKNLNKPSICESNDCMVITNSCNPHICQCFSNRCETKCNCKFENFTKQYIKIGNQCCPLSPFQTFNCTVEDEICKPKIEEKNIKEIKESEKKFKDAGTSTSDLNCNIDDEKTCQK</sequence>
<evidence type="ECO:0000313" key="2">
    <source>
        <dbReference type="Proteomes" id="UP000046392"/>
    </source>
</evidence>
<dbReference type="Proteomes" id="UP000046392">
    <property type="component" value="Unplaced"/>
</dbReference>
<dbReference type="WBParaSite" id="SPAL_0001029600.1">
    <property type="protein sequence ID" value="SPAL_0001029600.1"/>
    <property type="gene ID" value="SPAL_0001029600"/>
</dbReference>
<accession>A0A0N5BWV7</accession>
<keyword evidence="1" id="KW-1133">Transmembrane helix</keyword>
<proteinExistence type="predicted"/>
<keyword evidence="1" id="KW-0472">Membrane</keyword>
<protein>
    <submittedName>
        <fullName evidence="3">EB domain-containing protein</fullName>
    </submittedName>
</protein>
<dbReference type="AlphaFoldDB" id="A0A0N5BWV7"/>